<sequence length="615" mass="69286">MKKRIKVIKIFVLIVGITFLGRAAQMQILHGNFYHRQAESNRLSIRPISAPRGRIYSREGNILVSNQLAFDVYFMPNELGRRMSRDELFLNLAEILNVEQEALLSNYSQGREIRTPGEGILLRRNISIEEMIRIQEDSRNLPGIVIRESSLRDYVYDDFASHVLGYVGEIGAAELKRNMEEGREYHGGDFVGISGVESQYENYLRGEKGEQVIEINHRGHKERLLEEKESRSGHDIQLNLELDLQLKAENLLKEAFYELKAEAEEEEDMEDPRGISTMMVELDSGAVLSKASYPDYNPNRFSHGLTQEEFRELVGDPYQPLLNRNLQVTVPPGSIFKIITGAAAIESLGISGDTEFYDATGTFNIPGWDRPFTNWLDYGEGELEFTRAMARSNNIVFYELGYEMYQDFGGSQLIETARKFGLGDETGIDLPRENSGRVPDGDWKRENLGEGWYPGDSVNMAIGQGDLLTSPAQMLQMIAAVANRGEVYTPKLLRRIIDSEEGIEKDFSPEKSFELDFSDETFEIIEKGLTQAVMEDFGTGSEGFYDFPFDVAGKTGTAQMGGGISHAWFVAYAPVEEPEVALVTFIEEGDTSRNAVPIAAEILEYYFEINALEGV</sequence>
<keyword evidence="11" id="KW-1133">Transmembrane helix</keyword>
<dbReference type="InterPro" id="IPR001460">
    <property type="entry name" value="PCN-bd_Tpept"/>
</dbReference>
<comment type="similarity">
    <text evidence="3">Belongs to the transpeptidase family.</text>
</comment>
<keyword evidence="9" id="KW-0133">Cell shape</keyword>
<evidence type="ECO:0000256" key="12">
    <source>
        <dbReference type="ARBA" id="ARBA00023136"/>
    </source>
</evidence>
<dbReference type="GO" id="GO:0009002">
    <property type="term" value="F:serine-type D-Ala-D-Ala carboxypeptidase activity"/>
    <property type="evidence" value="ECO:0007669"/>
    <property type="project" value="InterPro"/>
</dbReference>
<name>A0A1G9PCK6_9FIRM</name>
<evidence type="ECO:0000256" key="4">
    <source>
        <dbReference type="ARBA" id="ARBA00022475"/>
    </source>
</evidence>
<evidence type="ECO:0000256" key="8">
    <source>
        <dbReference type="ARBA" id="ARBA00022801"/>
    </source>
</evidence>
<evidence type="ECO:0000256" key="10">
    <source>
        <dbReference type="ARBA" id="ARBA00022984"/>
    </source>
</evidence>
<accession>A0A1G9PCK6</accession>
<dbReference type="Gene3D" id="3.40.710.10">
    <property type="entry name" value="DD-peptidase/beta-lactamase superfamily"/>
    <property type="match status" value="1"/>
</dbReference>
<dbReference type="NCBIfam" id="TIGR03423">
    <property type="entry name" value="pbp2_mrdA"/>
    <property type="match status" value="1"/>
</dbReference>
<protein>
    <submittedName>
        <fullName evidence="16">Penicillin-binding protein 2</fullName>
    </submittedName>
</protein>
<dbReference type="PANTHER" id="PTHR30627:SF2">
    <property type="entry name" value="PEPTIDOGLYCAN D,D-TRANSPEPTIDASE MRDA"/>
    <property type="match status" value="1"/>
</dbReference>
<dbReference type="Pfam" id="PF03717">
    <property type="entry name" value="PBP_dimer"/>
    <property type="match status" value="1"/>
</dbReference>
<evidence type="ECO:0000256" key="7">
    <source>
        <dbReference type="ARBA" id="ARBA00022692"/>
    </source>
</evidence>
<dbReference type="InterPro" id="IPR036138">
    <property type="entry name" value="PBP_dimer_sf"/>
</dbReference>
<evidence type="ECO:0000259" key="14">
    <source>
        <dbReference type="Pfam" id="PF00905"/>
    </source>
</evidence>
<keyword evidence="12" id="KW-0472">Membrane</keyword>
<dbReference type="AlphaFoldDB" id="A0A1G9PCK6"/>
<keyword evidence="10" id="KW-0573">Peptidoglycan synthesis</keyword>
<keyword evidence="17" id="KW-1185">Reference proteome</keyword>
<dbReference type="STRING" id="321763.SAMN04488692_11262"/>
<evidence type="ECO:0000256" key="13">
    <source>
        <dbReference type="ARBA" id="ARBA00023316"/>
    </source>
</evidence>
<dbReference type="Gene3D" id="3.90.1310.10">
    <property type="entry name" value="Penicillin-binding protein 2a (Domain 2)"/>
    <property type="match status" value="1"/>
</dbReference>
<evidence type="ECO:0000256" key="6">
    <source>
        <dbReference type="ARBA" id="ARBA00022670"/>
    </source>
</evidence>
<dbReference type="RefSeq" id="WP_089760435.1">
    <property type="nucleotide sequence ID" value="NZ_FNGO01000012.1"/>
</dbReference>
<evidence type="ECO:0000313" key="16">
    <source>
        <dbReference type="EMBL" id="SDL95957.1"/>
    </source>
</evidence>
<dbReference type="GO" id="GO:0071972">
    <property type="term" value="F:peptidoglycan L,D-transpeptidase activity"/>
    <property type="evidence" value="ECO:0007669"/>
    <property type="project" value="TreeGrafter"/>
</dbReference>
<keyword evidence="4" id="KW-1003">Cell membrane</keyword>
<dbReference type="EMBL" id="FNGO01000012">
    <property type="protein sequence ID" value="SDL95957.1"/>
    <property type="molecule type" value="Genomic_DNA"/>
</dbReference>
<dbReference type="Pfam" id="PF00905">
    <property type="entry name" value="Transpeptidase"/>
    <property type="match status" value="1"/>
</dbReference>
<evidence type="ECO:0000256" key="1">
    <source>
        <dbReference type="ARBA" id="ARBA00004167"/>
    </source>
</evidence>
<evidence type="ECO:0000259" key="15">
    <source>
        <dbReference type="Pfam" id="PF03717"/>
    </source>
</evidence>
<evidence type="ECO:0000256" key="9">
    <source>
        <dbReference type="ARBA" id="ARBA00022960"/>
    </source>
</evidence>
<dbReference type="InterPro" id="IPR050515">
    <property type="entry name" value="Beta-lactam/transpept"/>
</dbReference>
<dbReference type="InterPro" id="IPR017790">
    <property type="entry name" value="Penicillin-binding_protein_2"/>
</dbReference>
<organism evidence="16 17">
    <name type="scientific">Halarsenatibacter silvermanii</name>
    <dbReference type="NCBI Taxonomy" id="321763"/>
    <lineage>
        <taxon>Bacteria</taxon>
        <taxon>Bacillati</taxon>
        <taxon>Bacillota</taxon>
        <taxon>Clostridia</taxon>
        <taxon>Halanaerobiales</taxon>
        <taxon>Halarsenatibacteraceae</taxon>
        <taxon>Halarsenatibacter</taxon>
    </lineage>
</organism>
<evidence type="ECO:0000256" key="11">
    <source>
        <dbReference type="ARBA" id="ARBA00022989"/>
    </source>
</evidence>
<evidence type="ECO:0000313" key="17">
    <source>
        <dbReference type="Proteomes" id="UP000199476"/>
    </source>
</evidence>
<keyword evidence="5" id="KW-0997">Cell inner membrane</keyword>
<dbReference type="GO" id="GO:0008360">
    <property type="term" value="P:regulation of cell shape"/>
    <property type="evidence" value="ECO:0007669"/>
    <property type="project" value="UniProtKB-KW"/>
</dbReference>
<dbReference type="GO" id="GO:0006508">
    <property type="term" value="P:proteolysis"/>
    <property type="evidence" value="ECO:0007669"/>
    <property type="project" value="UniProtKB-KW"/>
</dbReference>
<dbReference type="GO" id="GO:0071555">
    <property type="term" value="P:cell wall organization"/>
    <property type="evidence" value="ECO:0007669"/>
    <property type="project" value="UniProtKB-KW"/>
</dbReference>
<reference evidence="16 17" key="1">
    <citation type="submission" date="2016-10" db="EMBL/GenBank/DDBJ databases">
        <authorList>
            <person name="de Groot N.N."/>
        </authorList>
    </citation>
    <scope>NUCLEOTIDE SEQUENCE [LARGE SCALE GENOMIC DNA]</scope>
    <source>
        <strain evidence="16 17">SLAS-1</strain>
    </source>
</reference>
<comment type="subcellular location">
    <subcellularLocation>
        <location evidence="2">Cell membrane</location>
    </subcellularLocation>
    <subcellularLocation>
        <location evidence="1">Membrane</location>
        <topology evidence="1">Single-pass membrane protein</topology>
    </subcellularLocation>
</comment>
<dbReference type="GO" id="GO:0008658">
    <property type="term" value="F:penicillin binding"/>
    <property type="evidence" value="ECO:0007669"/>
    <property type="project" value="InterPro"/>
</dbReference>
<dbReference type="Gene3D" id="3.30.1390.30">
    <property type="entry name" value="Penicillin-binding protein 2a, domain 3"/>
    <property type="match status" value="1"/>
</dbReference>
<dbReference type="InterPro" id="IPR005311">
    <property type="entry name" value="PBP_dimer"/>
</dbReference>
<gene>
    <name evidence="16" type="ORF">SAMN04488692_11262</name>
</gene>
<keyword evidence="7" id="KW-0812">Transmembrane</keyword>
<dbReference type="PANTHER" id="PTHR30627">
    <property type="entry name" value="PEPTIDOGLYCAN D,D-TRANSPEPTIDASE"/>
    <property type="match status" value="1"/>
</dbReference>
<keyword evidence="13" id="KW-0961">Cell wall biogenesis/degradation</keyword>
<evidence type="ECO:0000256" key="2">
    <source>
        <dbReference type="ARBA" id="ARBA00004236"/>
    </source>
</evidence>
<keyword evidence="6" id="KW-0645">Protease</keyword>
<feature type="domain" description="Penicillin-binding protein dimerisation" evidence="15">
    <location>
        <begin position="48"/>
        <end position="221"/>
    </location>
</feature>
<evidence type="ECO:0000256" key="3">
    <source>
        <dbReference type="ARBA" id="ARBA00007171"/>
    </source>
</evidence>
<dbReference type="SUPFAM" id="SSF56519">
    <property type="entry name" value="Penicillin binding protein dimerisation domain"/>
    <property type="match status" value="1"/>
</dbReference>
<dbReference type="OrthoDB" id="9757901at2"/>
<feature type="domain" description="Penicillin-binding protein transpeptidase" evidence="14">
    <location>
        <begin position="276"/>
        <end position="604"/>
    </location>
</feature>
<dbReference type="GO" id="GO:0009252">
    <property type="term" value="P:peptidoglycan biosynthetic process"/>
    <property type="evidence" value="ECO:0007669"/>
    <property type="project" value="UniProtKB-KW"/>
</dbReference>
<dbReference type="GO" id="GO:0005886">
    <property type="term" value="C:plasma membrane"/>
    <property type="evidence" value="ECO:0007669"/>
    <property type="project" value="UniProtKB-SubCell"/>
</dbReference>
<dbReference type="InterPro" id="IPR012338">
    <property type="entry name" value="Beta-lactam/transpept-like"/>
</dbReference>
<proteinExistence type="inferred from homology"/>
<keyword evidence="8" id="KW-0378">Hydrolase</keyword>
<evidence type="ECO:0000256" key="5">
    <source>
        <dbReference type="ARBA" id="ARBA00022519"/>
    </source>
</evidence>
<dbReference type="Proteomes" id="UP000199476">
    <property type="component" value="Unassembled WGS sequence"/>
</dbReference>
<dbReference type="SUPFAM" id="SSF56601">
    <property type="entry name" value="beta-lactamase/transpeptidase-like"/>
    <property type="match status" value="1"/>
</dbReference>